<dbReference type="InterPro" id="IPR039793">
    <property type="entry name" value="UROS/Hem4"/>
</dbReference>
<evidence type="ECO:0000313" key="11">
    <source>
        <dbReference type="EMBL" id="EIT85357.1"/>
    </source>
</evidence>
<evidence type="ECO:0000313" key="12">
    <source>
        <dbReference type="Proteomes" id="UP000004080"/>
    </source>
</evidence>
<evidence type="ECO:0000256" key="9">
    <source>
        <dbReference type="RuleBase" id="RU366031"/>
    </source>
</evidence>
<dbReference type="eggNOG" id="COG1587">
    <property type="taxonomic scope" value="Bacteria"/>
</dbReference>
<dbReference type="Pfam" id="PF02602">
    <property type="entry name" value="HEM4"/>
    <property type="match status" value="1"/>
</dbReference>
<dbReference type="EC" id="4.2.1.75" evidence="3 9"/>
<organism evidence="11 12">
    <name type="scientific">Fictibacillus macauensis ZFHKF-1</name>
    <dbReference type="NCBI Taxonomy" id="1196324"/>
    <lineage>
        <taxon>Bacteria</taxon>
        <taxon>Bacillati</taxon>
        <taxon>Bacillota</taxon>
        <taxon>Bacilli</taxon>
        <taxon>Bacillales</taxon>
        <taxon>Fictibacillaceae</taxon>
        <taxon>Fictibacillus</taxon>
    </lineage>
</organism>
<dbReference type="CDD" id="cd06578">
    <property type="entry name" value="HemD"/>
    <property type="match status" value="1"/>
</dbReference>
<evidence type="ECO:0000256" key="2">
    <source>
        <dbReference type="ARBA" id="ARBA00008133"/>
    </source>
</evidence>
<comment type="similarity">
    <text evidence="2 9">Belongs to the uroporphyrinogen-III synthase family.</text>
</comment>
<evidence type="ECO:0000256" key="1">
    <source>
        <dbReference type="ARBA" id="ARBA00004772"/>
    </source>
</evidence>
<evidence type="ECO:0000259" key="10">
    <source>
        <dbReference type="Pfam" id="PF02602"/>
    </source>
</evidence>
<protein>
    <recommendedName>
        <fullName evidence="7 9">Uroporphyrinogen-III synthase</fullName>
        <ecNumber evidence="3 9">4.2.1.75</ecNumber>
    </recommendedName>
</protein>
<comment type="catalytic activity">
    <reaction evidence="8 9">
        <text>hydroxymethylbilane = uroporphyrinogen III + H2O</text>
        <dbReference type="Rhea" id="RHEA:18965"/>
        <dbReference type="ChEBI" id="CHEBI:15377"/>
        <dbReference type="ChEBI" id="CHEBI:57308"/>
        <dbReference type="ChEBI" id="CHEBI:57845"/>
        <dbReference type="EC" id="4.2.1.75"/>
    </reaction>
</comment>
<dbReference type="InterPro" id="IPR036108">
    <property type="entry name" value="4pyrrol_syn_uPrphyn_synt_sf"/>
</dbReference>
<name>I8AHZ4_9BACL</name>
<gene>
    <name evidence="11" type="ORF">A374_11455</name>
</gene>
<dbReference type="GO" id="GO:0006782">
    <property type="term" value="P:protoporphyrinogen IX biosynthetic process"/>
    <property type="evidence" value="ECO:0007669"/>
    <property type="project" value="UniProtKB-UniRule"/>
</dbReference>
<reference evidence="11 12" key="1">
    <citation type="journal article" date="2012" name="J. Bacteriol.">
        <title>Genome of Bacillus macauensis ZFHKF-1, a Long-Chain-Forming Bacterium.</title>
        <authorList>
            <person name="Cai L."/>
            <person name="Zhang T."/>
        </authorList>
    </citation>
    <scope>NUCLEOTIDE SEQUENCE [LARGE SCALE GENOMIC DNA]</scope>
    <source>
        <strain evidence="11 12">ZFHKF-1</strain>
    </source>
</reference>
<proteinExistence type="inferred from homology"/>
<comment type="pathway">
    <text evidence="1 9">Porphyrin-containing compound metabolism; protoporphyrin-IX biosynthesis; coproporphyrinogen-III from 5-aminolevulinate: step 3/4.</text>
</comment>
<dbReference type="Gene3D" id="3.40.50.10090">
    <property type="match status" value="2"/>
</dbReference>
<dbReference type="PANTHER" id="PTHR38042:SF1">
    <property type="entry name" value="UROPORPHYRINOGEN-III SYNTHASE, CHLOROPLASTIC"/>
    <property type="match status" value="1"/>
</dbReference>
<sequence>MTTSGVLAGERIIVTRAAEQAGSLIASLRKEGAVPVAFPVMQICAHDDATVDAVLAKLSAFQWIVFTSGNAVAHFFALLDRKQLSLSQQKIAAVGPKTANKLREKGIEPNVIPAMYEGRALAAELARVMKRGEEVLVPKGNLAKQTVKNELTGVANVTELIVYETKRVRTADNEKLDGTEEAIVFMSPSSVAFFCELVEEPLLLQYKESALAVCVGPVTEKEARMKGFHRLIVASHFTEEGIIEAVKKHG</sequence>
<dbReference type="OrthoDB" id="9815856at2"/>
<comment type="function">
    <text evidence="6 9">Catalyzes cyclization of the linear tetrapyrrole, hydroxymethylbilane, to the macrocyclic uroporphyrinogen III.</text>
</comment>
<evidence type="ECO:0000256" key="8">
    <source>
        <dbReference type="ARBA" id="ARBA00048617"/>
    </source>
</evidence>
<evidence type="ECO:0000256" key="7">
    <source>
        <dbReference type="ARBA" id="ARBA00040167"/>
    </source>
</evidence>
<evidence type="ECO:0000256" key="3">
    <source>
        <dbReference type="ARBA" id="ARBA00013109"/>
    </source>
</evidence>
<dbReference type="PANTHER" id="PTHR38042">
    <property type="entry name" value="UROPORPHYRINOGEN-III SYNTHASE, CHLOROPLASTIC"/>
    <property type="match status" value="1"/>
</dbReference>
<comment type="caution">
    <text evidence="11">The sequence shown here is derived from an EMBL/GenBank/DDBJ whole genome shotgun (WGS) entry which is preliminary data.</text>
</comment>
<dbReference type="RefSeq" id="WP_007202375.1">
    <property type="nucleotide sequence ID" value="NZ_AKKV01000026.1"/>
</dbReference>
<dbReference type="STRING" id="1196324.A374_11455"/>
<feature type="domain" description="Tetrapyrrole biosynthesis uroporphyrinogen III synthase" evidence="10">
    <location>
        <begin position="24"/>
        <end position="244"/>
    </location>
</feature>
<dbReference type="UniPathway" id="UPA00251">
    <property type="reaction ID" value="UER00320"/>
</dbReference>
<evidence type="ECO:0000256" key="5">
    <source>
        <dbReference type="ARBA" id="ARBA00023244"/>
    </source>
</evidence>
<keyword evidence="5 9" id="KW-0627">Porphyrin biosynthesis</keyword>
<keyword evidence="4 9" id="KW-0456">Lyase</keyword>
<dbReference type="EMBL" id="AKKV01000026">
    <property type="protein sequence ID" value="EIT85357.1"/>
    <property type="molecule type" value="Genomic_DNA"/>
</dbReference>
<dbReference type="AlphaFoldDB" id="I8AHZ4"/>
<dbReference type="GO" id="GO:0004852">
    <property type="term" value="F:uroporphyrinogen-III synthase activity"/>
    <property type="evidence" value="ECO:0007669"/>
    <property type="project" value="UniProtKB-UniRule"/>
</dbReference>
<accession>I8AHZ4</accession>
<dbReference type="SUPFAM" id="SSF69618">
    <property type="entry name" value="HemD-like"/>
    <property type="match status" value="1"/>
</dbReference>
<dbReference type="PATRIC" id="fig|1196324.3.peg.2351"/>
<dbReference type="InterPro" id="IPR003754">
    <property type="entry name" value="4pyrrol_synth_uPrphyn_synth"/>
</dbReference>
<dbReference type="Proteomes" id="UP000004080">
    <property type="component" value="Unassembled WGS sequence"/>
</dbReference>
<evidence type="ECO:0000256" key="6">
    <source>
        <dbReference type="ARBA" id="ARBA00037589"/>
    </source>
</evidence>
<keyword evidence="12" id="KW-1185">Reference proteome</keyword>
<dbReference type="GO" id="GO:0006780">
    <property type="term" value="P:uroporphyrinogen III biosynthetic process"/>
    <property type="evidence" value="ECO:0007669"/>
    <property type="project" value="UniProtKB-UniRule"/>
</dbReference>
<evidence type="ECO:0000256" key="4">
    <source>
        <dbReference type="ARBA" id="ARBA00023239"/>
    </source>
</evidence>